<dbReference type="Proteomes" id="UP000828390">
    <property type="component" value="Unassembled WGS sequence"/>
</dbReference>
<dbReference type="PRINTS" id="PR00258">
    <property type="entry name" value="SPERACTRCPTR"/>
</dbReference>
<keyword evidence="2" id="KW-0812">Transmembrane</keyword>
<keyword evidence="13" id="KW-1185">Reference proteome</keyword>
<name>A0A9D4LRD3_DREPO</name>
<reference evidence="12" key="1">
    <citation type="journal article" date="2019" name="bioRxiv">
        <title>The Genome of the Zebra Mussel, Dreissena polymorpha: A Resource for Invasive Species Research.</title>
        <authorList>
            <person name="McCartney M.A."/>
            <person name="Auch B."/>
            <person name="Kono T."/>
            <person name="Mallez S."/>
            <person name="Zhang Y."/>
            <person name="Obille A."/>
            <person name="Becker A."/>
            <person name="Abrahante J.E."/>
            <person name="Garbe J."/>
            <person name="Badalamenti J.P."/>
            <person name="Herman A."/>
            <person name="Mangelson H."/>
            <person name="Liachko I."/>
            <person name="Sullivan S."/>
            <person name="Sone E.D."/>
            <person name="Koren S."/>
            <person name="Silverstein K.A.T."/>
            <person name="Beckman K.B."/>
            <person name="Gohl D.M."/>
        </authorList>
    </citation>
    <scope>NUCLEOTIDE SEQUENCE</scope>
    <source>
        <strain evidence="12">Duluth1</strain>
        <tissue evidence="12">Whole animal</tissue>
    </source>
</reference>
<feature type="signal peptide" evidence="10">
    <location>
        <begin position="1"/>
        <end position="21"/>
    </location>
</feature>
<feature type="domain" description="SRCR" evidence="11">
    <location>
        <begin position="229"/>
        <end position="287"/>
    </location>
</feature>
<dbReference type="SMART" id="SM00202">
    <property type="entry name" value="SR"/>
    <property type="match status" value="3"/>
</dbReference>
<evidence type="ECO:0000313" key="13">
    <source>
        <dbReference type="Proteomes" id="UP000828390"/>
    </source>
</evidence>
<dbReference type="Gene3D" id="3.10.250.10">
    <property type="entry name" value="SRCR-like domain"/>
    <property type="match status" value="3"/>
</dbReference>
<keyword evidence="4" id="KW-0677">Repeat</keyword>
<evidence type="ECO:0000256" key="10">
    <source>
        <dbReference type="SAM" id="SignalP"/>
    </source>
</evidence>
<comment type="caution">
    <text evidence="12">The sequence shown here is derived from an EMBL/GenBank/DDBJ whole genome shotgun (WGS) entry which is preliminary data.</text>
</comment>
<dbReference type="FunFam" id="3.10.250.10:FF:000026">
    <property type="entry name" value="Tequila, isoform D"/>
    <property type="match status" value="1"/>
</dbReference>
<feature type="chain" id="PRO_5039402113" description="SRCR domain-containing protein" evidence="10">
    <location>
        <begin position="22"/>
        <end position="287"/>
    </location>
</feature>
<keyword evidence="5" id="KW-1133">Transmembrane helix</keyword>
<evidence type="ECO:0000256" key="2">
    <source>
        <dbReference type="ARBA" id="ARBA00022692"/>
    </source>
</evidence>
<evidence type="ECO:0000256" key="6">
    <source>
        <dbReference type="ARBA" id="ARBA00023136"/>
    </source>
</evidence>
<feature type="domain" description="SRCR" evidence="11">
    <location>
        <begin position="129"/>
        <end position="226"/>
    </location>
</feature>
<keyword evidence="8" id="KW-0325">Glycoprotein</keyword>
<dbReference type="EMBL" id="JAIWYP010000002">
    <property type="protein sequence ID" value="KAH3861476.1"/>
    <property type="molecule type" value="Genomic_DNA"/>
</dbReference>
<sequence>MLVKPTVFTVLGLLQCYAVSATDIRLVGDKTPYSGRLEVKYNGKWGTVCDDDFTVNSAKVVCRMLGFTDTETAKYIQPSVYGPGNGNILLDSLNCLGNETDIADCSHQAWEATDCSNSEDIGVDCRTHMRIEQGSTPHDGQVEVNITGIWQPLCADNFTQSEANVICRMLGYSANGSYVMSARSTADLSSISSTAYNCTGNEIDISMCRKRLATCSASTVAAVNCTTPIRIVNGTSQQSGRVEVFHNDAWGTVCDDNFDDMEAKVICRMLGFGTRLEEWNIVICLSH</sequence>
<dbReference type="AlphaFoldDB" id="A0A9D4LRD3"/>
<dbReference type="InterPro" id="IPR001190">
    <property type="entry name" value="SRCR"/>
</dbReference>
<dbReference type="GO" id="GO:0016020">
    <property type="term" value="C:membrane"/>
    <property type="evidence" value="ECO:0007669"/>
    <property type="project" value="UniProtKB-SubCell"/>
</dbReference>
<comment type="subcellular location">
    <subcellularLocation>
        <location evidence="1">Membrane</location>
        <topology evidence="1">Single-pass membrane protein</topology>
    </subcellularLocation>
</comment>
<dbReference type="PROSITE" id="PS50287">
    <property type="entry name" value="SRCR_2"/>
    <property type="match status" value="3"/>
</dbReference>
<keyword evidence="6" id="KW-0472">Membrane</keyword>
<dbReference type="FunFam" id="3.10.250.10:FF:000016">
    <property type="entry name" value="Scavenger receptor cysteine-rich protein type 12"/>
    <property type="match status" value="1"/>
</dbReference>
<dbReference type="PANTHER" id="PTHR19331:SF465">
    <property type="entry name" value="EGG PEPTIDE SPERACT RECEPTOR"/>
    <property type="match status" value="1"/>
</dbReference>
<evidence type="ECO:0000256" key="7">
    <source>
        <dbReference type="ARBA" id="ARBA00023157"/>
    </source>
</evidence>
<evidence type="ECO:0000256" key="1">
    <source>
        <dbReference type="ARBA" id="ARBA00004167"/>
    </source>
</evidence>
<evidence type="ECO:0000256" key="4">
    <source>
        <dbReference type="ARBA" id="ARBA00022737"/>
    </source>
</evidence>
<evidence type="ECO:0000256" key="9">
    <source>
        <dbReference type="PROSITE-ProRule" id="PRU00196"/>
    </source>
</evidence>
<feature type="domain" description="SRCR" evidence="11">
    <location>
        <begin position="24"/>
        <end position="126"/>
    </location>
</feature>
<reference evidence="12" key="2">
    <citation type="submission" date="2020-11" db="EMBL/GenBank/DDBJ databases">
        <authorList>
            <person name="McCartney M.A."/>
            <person name="Auch B."/>
            <person name="Kono T."/>
            <person name="Mallez S."/>
            <person name="Becker A."/>
            <person name="Gohl D.M."/>
            <person name="Silverstein K.A.T."/>
            <person name="Koren S."/>
            <person name="Bechman K.B."/>
            <person name="Herman A."/>
            <person name="Abrahante J.E."/>
            <person name="Garbe J."/>
        </authorList>
    </citation>
    <scope>NUCLEOTIDE SEQUENCE</scope>
    <source>
        <strain evidence="12">Duluth1</strain>
        <tissue evidence="12">Whole animal</tissue>
    </source>
</reference>
<evidence type="ECO:0000256" key="3">
    <source>
        <dbReference type="ARBA" id="ARBA00022729"/>
    </source>
</evidence>
<dbReference type="SUPFAM" id="SSF56487">
    <property type="entry name" value="SRCR-like"/>
    <property type="match status" value="3"/>
</dbReference>
<dbReference type="PROSITE" id="PS00420">
    <property type="entry name" value="SRCR_1"/>
    <property type="match status" value="1"/>
</dbReference>
<gene>
    <name evidence="12" type="ORF">DPMN_024406</name>
</gene>
<feature type="disulfide bond" evidence="9">
    <location>
        <begin position="95"/>
        <end position="105"/>
    </location>
</feature>
<dbReference type="PANTHER" id="PTHR19331">
    <property type="entry name" value="SCAVENGER RECEPTOR DOMAIN-CONTAINING"/>
    <property type="match status" value="1"/>
</dbReference>
<organism evidence="12 13">
    <name type="scientific">Dreissena polymorpha</name>
    <name type="common">Zebra mussel</name>
    <name type="synonym">Mytilus polymorpha</name>
    <dbReference type="NCBI Taxonomy" id="45954"/>
    <lineage>
        <taxon>Eukaryota</taxon>
        <taxon>Metazoa</taxon>
        <taxon>Spiralia</taxon>
        <taxon>Lophotrochozoa</taxon>
        <taxon>Mollusca</taxon>
        <taxon>Bivalvia</taxon>
        <taxon>Autobranchia</taxon>
        <taxon>Heteroconchia</taxon>
        <taxon>Euheterodonta</taxon>
        <taxon>Imparidentia</taxon>
        <taxon>Neoheterodontei</taxon>
        <taxon>Myida</taxon>
        <taxon>Dreissenoidea</taxon>
        <taxon>Dreissenidae</taxon>
        <taxon>Dreissena</taxon>
    </lineage>
</organism>
<dbReference type="Pfam" id="PF00530">
    <property type="entry name" value="SRCR"/>
    <property type="match status" value="3"/>
</dbReference>
<comment type="caution">
    <text evidence="9">Lacks conserved residue(s) required for the propagation of feature annotation.</text>
</comment>
<proteinExistence type="predicted"/>
<evidence type="ECO:0000256" key="8">
    <source>
        <dbReference type="ARBA" id="ARBA00023180"/>
    </source>
</evidence>
<keyword evidence="7 9" id="KW-1015">Disulfide bond</keyword>
<accession>A0A9D4LRD3</accession>
<protein>
    <recommendedName>
        <fullName evidence="11">SRCR domain-containing protein</fullName>
    </recommendedName>
</protein>
<keyword evidence="3 10" id="KW-0732">Signal</keyword>
<evidence type="ECO:0000259" key="11">
    <source>
        <dbReference type="PROSITE" id="PS50287"/>
    </source>
</evidence>
<evidence type="ECO:0000256" key="5">
    <source>
        <dbReference type="ARBA" id="ARBA00022989"/>
    </source>
</evidence>
<evidence type="ECO:0000313" key="12">
    <source>
        <dbReference type="EMBL" id="KAH3861476.1"/>
    </source>
</evidence>
<feature type="disulfide bond" evidence="9">
    <location>
        <begin position="198"/>
        <end position="208"/>
    </location>
</feature>
<dbReference type="InterPro" id="IPR036772">
    <property type="entry name" value="SRCR-like_dom_sf"/>
</dbReference>